<organism evidence="1 2">
    <name type="scientific">Actinophytocola xinjiangensis</name>
    <dbReference type="NCBI Taxonomy" id="485602"/>
    <lineage>
        <taxon>Bacteria</taxon>
        <taxon>Bacillati</taxon>
        <taxon>Actinomycetota</taxon>
        <taxon>Actinomycetes</taxon>
        <taxon>Pseudonocardiales</taxon>
        <taxon>Pseudonocardiaceae</taxon>
    </lineage>
</organism>
<dbReference type="AlphaFoldDB" id="A0A7Z0WSW3"/>
<dbReference type="EMBL" id="MSIF01000001">
    <property type="protein sequence ID" value="OLF14204.1"/>
    <property type="molecule type" value="Genomic_DNA"/>
</dbReference>
<reference evidence="1 2" key="1">
    <citation type="submission" date="2016-12" db="EMBL/GenBank/DDBJ databases">
        <title>The draft genome sequence of Actinophytocola xinjiangensis.</title>
        <authorList>
            <person name="Wang W."/>
            <person name="Yuan L."/>
        </authorList>
    </citation>
    <scope>NUCLEOTIDE SEQUENCE [LARGE SCALE GENOMIC DNA]</scope>
    <source>
        <strain evidence="1 2">CGMCC 4.4663</strain>
    </source>
</reference>
<accession>A0A7Z0WSW3</accession>
<gene>
    <name evidence="1" type="ORF">BLA60_03420</name>
</gene>
<name>A0A7Z0WSW3_9PSEU</name>
<evidence type="ECO:0000313" key="2">
    <source>
        <dbReference type="Proteomes" id="UP000185696"/>
    </source>
</evidence>
<keyword evidence="2" id="KW-1185">Reference proteome</keyword>
<sequence length="93" mass="9141">MVPTLLRGAAGSVEECRQQIESGRRTGAAAGVGSGMAGFTVAGACEAAGTASESAFSGVARSWQAWADAAASGATAYTRSDESGESLLRGAVV</sequence>
<dbReference type="Proteomes" id="UP000185696">
    <property type="component" value="Unassembled WGS sequence"/>
</dbReference>
<comment type="caution">
    <text evidence="1">The sequence shown here is derived from an EMBL/GenBank/DDBJ whole genome shotgun (WGS) entry which is preliminary data.</text>
</comment>
<evidence type="ECO:0000313" key="1">
    <source>
        <dbReference type="EMBL" id="OLF14204.1"/>
    </source>
</evidence>
<protein>
    <submittedName>
        <fullName evidence="1">Uncharacterized protein</fullName>
    </submittedName>
</protein>
<proteinExistence type="predicted"/>